<proteinExistence type="predicted"/>
<protein>
    <submittedName>
        <fullName evidence="2">Uncharacterized protein</fullName>
    </submittedName>
</protein>
<keyword evidence="3" id="KW-1185">Reference proteome</keyword>
<dbReference type="KEGG" id="ifl:C1H71_11600"/>
<sequence length="84" mass="8687">MCANQSQKDLFSAFGTLILERLATAGPSFLASPRNEAKEGDPTKHEGSCCGPIEPAAGGIGSYLAPKRSPAPLVPRSGVFQGDI</sequence>
<reference evidence="2 3" key="1">
    <citation type="submission" date="2018-01" db="EMBL/GenBank/DDBJ databases">
        <title>Genome sequence of Iodobacter sp. strain PCH194 isolated from Indian Trans-Himalaya.</title>
        <authorList>
            <person name="Kumar V."/>
            <person name="Thakur V."/>
            <person name="Kumar S."/>
            <person name="Singh D."/>
        </authorList>
    </citation>
    <scope>NUCLEOTIDE SEQUENCE [LARGE SCALE GENOMIC DNA]</scope>
    <source>
        <strain evidence="2 3">PCH194</strain>
    </source>
</reference>
<evidence type="ECO:0000313" key="2">
    <source>
        <dbReference type="EMBL" id="QBC44108.1"/>
    </source>
</evidence>
<feature type="region of interest" description="Disordered" evidence="1">
    <location>
        <begin position="29"/>
        <end position="51"/>
    </location>
</feature>
<evidence type="ECO:0000256" key="1">
    <source>
        <dbReference type="SAM" id="MobiDB-lite"/>
    </source>
</evidence>
<gene>
    <name evidence="2" type="ORF">C1H71_11600</name>
</gene>
<dbReference type="Proteomes" id="UP000515917">
    <property type="component" value="Chromosome"/>
</dbReference>
<dbReference type="EMBL" id="CP025781">
    <property type="protein sequence ID" value="QBC44108.1"/>
    <property type="molecule type" value="Genomic_DNA"/>
</dbReference>
<accession>A0A7G3GAB3</accession>
<organism evidence="2 3">
    <name type="scientific">Iodobacter fluviatilis</name>
    <dbReference type="NCBI Taxonomy" id="537"/>
    <lineage>
        <taxon>Bacteria</taxon>
        <taxon>Pseudomonadati</taxon>
        <taxon>Pseudomonadota</taxon>
        <taxon>Betaproteobacteria</taxon>
        <taxon>Neisseriales</taxon>
        <taxon>Chitinibacteraceae</taxon>
        <taxon>Iodobacter</taxon>
    </lineage>
</organism>
<feature type="compositionally biased region" description="Basic and acidic residues" evidence="1">
    <location>
        <begin position="35"/>
        <end position="47"/>
    </location>
</feature>
<evidence type="ECO:0000313" key="3">
    <source>
        <dbReference type="Proteomes" id="UP000515917"/>
    </source>
</evidence>
<name>A0A7G3GAB3_9NEIS</name>
<dbReference type="AlphaFoldDB" id="A0A7G3GAB3"/>